<name>Q2CI03_OCEGH</name>
<gene>
    <name evidence="3" type="ORF">OG2516_08257</name>
</gene>
<dbReference type="InterPro" id="IPR001633">
    <property type="entry name" value="EAL_dom"/>
</dbReference>
<dbReference type="OrthoDB" id="9814202at2"/>
<evidence type="ECO:0000313" key="3">
    <source>
        <dbReference type="EMBL" id="EAR52455.1"/>
    </source>
</evidence>
<dbReference type="SUPFAM" id="SSF141868">
    <property type="entry name" value="EAL domain-like"/>
    <property type="match status" value="1"/>
</dbReference>
<evidence type="ECO:0000313" key="4">
    <source>
        <dbReference type="Proteomes" id="UP000003635"/>
    </source>
</evidence>
<dbReference type="PROSITE" id="PS50883">
    <property type="entry name" value="EAL"/>
    <property type="match status" value="1"/>
</dbReference>
<dbReference type="PANTHER" id="PTHR33121">
    <property type="entry name" value="CYCLIC DI-GMP PHOSPHODIESTERASE PDEF"/>
    <property type="match status" value="1"/>
</dbReference>
<feature type="domain" description="EAL" evidence="1">
    <location>
        <begin position="224"/>
        <end position="478"/>
    </location>
</feature>
<dbReference type="PROSITE" id="PS50887">
    <property type="entry name" value="GGDEF"/>
    <property type="match status" value="1"/>
</dbReference>
<dbReference type="SMART" id="SM00267">
    <property type="entry name" value="GGDEF"/>
    <property type="match status" value="1"/>
</dbReference>
<dbReference type="Pfam" id="PF00563">
    <property type="entry name" value="EAL"/>
    <property type="match status" value="1"/>
</dbReference>
<dbReference type="Proteomes" id="UP000003635">
    <property type="component" value="Unassembled WGS sequence"/>
</dbReference>
<dbReference type="InterPro" id="IPR035919">
    <property type="entry name" value="EAL_sf"/>
</dbReference>
<dbReference type="Pfam" id="PF00990">
    <property type="entry name" value="GGDEF"/>
    <property type="match status" value="1"/>
</dbReference>
<dbReference type="SMART" id="SM00052">
    <property type="entry name" value="EAL"/>
    <property type="match status" value="1"/>
</dbReference>
<dbReference type="EMBL" id="AAOT01000004">
    <property type="protein sequence ID" value="EAR52455.1"/>
    <property type="molecule type" value="Genomic_DNA"/>
</dbReference>
<dbReference type="Gene3D" id="3.20.20.450">
    <property type="entry name" value="EAL domain"/>
    <property type="match status" value="1"/>
</dbReference>
<feature type="domain" description="GGDEF" evidence="2">
    <location>
        <begin position="79"/>
        <end position="215"/>
    </location>
</feature>
<dbReference type="RefSeq" id="WP_007255176.1">
    <property type="nucleotide sequence ID" value="NZ_CH724107.1"/>
</dbReference>
<protein>
    <submittedName>
        <fullName evidence="3">Diguanylate cyclase, putative</fullName>
    </submittedName>
</protein>
<accession>Q2CI03</accession>
<sequence length="490" mass="52716">MADRPLLIRTRIALVAALMAIAAWLVLQQPALLAAAFLLPAMLAIGSDGRLRAQEADALTGLLRHDGLCRVLDAEDGAHTRGALVLEMDGWQALEERLERAELDRLLAVLGQRLRLAVRGGDHCARFEGPTFAVGLPPSPDLGAAAAERLARRVQEVLAQPLRLGDDAFRPSLSLGLALSCDGARADAAALLQAARLAQIEAARAGPGEVRRYGPNMQERVARREVMVRDLSRALAAGEIGVQFQPQIELASDAVTGFEALARWTSAELGPVPPPEFLAAARQAGLVERLGQTILDEALRALAGWDAVGLPVPAVAVNLSAEELRDPGLVDRVAFTLARHDLAPGRLTIEVLETVVSEPDGAAAETLHALARLGCRIDLDDFGTGHASITSIRRFPVDRIKIDRSFVASVDTEIEQRGMMEAILTMADRLGLDTLAEGVETPEELAALRELGCRQAQGFLIARPMPAEAARAWLESRPEARREVRRRRTG</sequence>
<dbReference type="PANTHER" id="PTHR33121:SF79">
    <property type="entry name" value="CYCLIC DI-GMP PHOSPHODIESTERASE PDED-RELATED"/>
    <property type="match status" value="1"/>
</dbReference>
<evidence type="ECO:0000259" key="1">
    <source>
        <dbReference type="PROSITE" id="PS50883"/>
    </source>
</evidence>
<dbReference type="CDD" id="cd01948">
    <property type="entry name" value="EAL"/>
    <property type="match status" value="1"/>
</dbReference>
<dbReference type="eggNOG" id="COG5001">
    <property type="taxonomic scope" value="Bacteria"/>
</dbReference>
<dbReference type="GO" id="GO:0071111">
    <property type="term" value="F:cyclic-guanylate-specific phosphodiesterase activity"/>
    <property type="evidence" value="ECO:0007669"/>
    <property type="project" value="InterPro"/>
</dbReference>
<keyword evidence="4" id="KW-1185">Reference proteome</keyword>
<dbReference type="InterPro" id="IPR050706">
    <property type="entry name" value="Cyclic-di-GMP_PDE-like"/>
</dbReference>
<dbReference type="SUPFAM" id="SSF55073">
    <property type="entry name" value="Nucleotide cyclase"/>
    <property type="match status" value="1"/>
</dbReference>
<dbReference type="InterPro" id="IPR029787">
    <property type="entry name" value="Nucleotide_cyclase"/>
</dbReference>
<dbReference type="Gene3D" id="3.30.70.270">
    <property type="match status" value="1"/>
</dbReference>
<dbReference type="InterPro" id="IPR043128">
    <property type="entry name" value="Rev_trsase/Diguanyl_cyclase"/>
</dbReference>
<comment type="caution">
    <text evidence="3">The sequence shown here is derived from an EMBL/GenBank/DDBJ whole genome shotgun (WGS) entry which is preliminary data.</text>
</comment>
<dbReference type="STRING" id="314256.OG2516_08257"/>
<dbReference type="HOGENOM" id="CLU_000445_70_50_5"/>
<dbReference type="InterPro" id="IPR000160">
    <property type="entry name" value="GGDEF_dom"/>
</dbReference>
<dbReference type="AlphaFoldDB" id="Q2CI03"/>
<evidence type="ECO:0000259" key="2">
    <source>
        <dbReference type="PROSITE" id="PS50887"/>
    </source>
</evidence>
<reference evidence="3 4" key="1">
    <citation type="journal article" date="2010" name="J. Bacteriol.">
        <title>Genome sequences of Oceanicola granulosus HTCC2516(T) and Oceanicola batsensis HTCC2597(TDelta).</title>
        <authorList>
            <person name="Thrash J.C."/>
            <person name="Cho J.C."/>
            <person name="Vergin K.L."/>
            <person name="Giovannoni S.J."/>
        </authorList>
    </citation>
    <scope>NUCLEOTIDE SEQUENCE [LARGE SCALE GENOMIC DNA]</scope>
    <source>
        <strain evidence="4">ATCC BAA-861 / DSM 15982 / KCTC 12143 / HTCC2516</strain>
    </source>
</reference>
<proteinExistence type="predicted"/>
<organism evidence="3 4">
    <name type="scientific">Oceanicola granulosus (strain ATCC BAA-861 / DSM 15982 / KCTC 12143 / HTCC2516)</name>
    <dbReference type="NCBI Taxonomy" id="314256"/>
    <lineage>
        <taxon>Bacteria</taxon>
        <taxon>Pseudomonadati</taxon>
        <taxon>Pseudomonadota</taxon>
        <taxon>Alphaproteobacteria</taxon>
        <taxon>Rhodobacterales</taxon>
        <taxon>Roseobacteraceae</taxon>
        <taxon>Oceanicola</taxon>
    </lineage>
</organism>